<dbReference type="PROSITE" id="PS00211">
    <property type="entry name" value="ABC_TRANSPORTER_1"/>
    <property type="match status" value="1"/>
</dbReference>
<proteinExistence type="inferred from homology"/>
<evidence type="ECO:0000256" key="3">
    <source>
        <dbReference type="ARBA" id="ARBA00022448"/>
    </source>
</evidence>
<evidence type="ECO:0000256" key="7">
    <source>
        <dbReference type="ARBA" id="ARBA00023136"/>
    </source>
</evidence>
<dbReference type="Gene3D" id="3.40.50.300">
    <property type="entry name" value="P-loop containing nucleotide triphosphate hydrolases"/>
    <property type="match status" value="2"/>
</dbReference>
<dbReference type="GO" id="GO:0005524">
    <property type="term" value="F:ATP binding"/>
    <property type="evidence" value="ECO:0007669"/>
    <property type="project" value="UniProtKB-KW"/>
</dbReference>
<protein>
    <submittedName>
        <fullName evidence="10">Peptide/nickel transport system ATP-binding protein</fullName>
    </submittedName>
</protein>
<dbReference type="SUPFAM" id="SSF52540">
    <property type="entry name" value="P-loop containing nucleoside triphosphate hydrolases"/>
    <property type="match status" value="2"/>
</dbReference>
<keyword evidence="6 10" id="KW-0067">ATP-binding</keyword>
<evidence type="ECO:0000256" key="2">
    <source>
        <dbReference type="ARBA" id="ARBA00005417"/>
    </source>
</evidence>
<organism evidence="10 11">
    <name type="scientific">Brooklawnia cerclae</name>
    <dbReference type="NCBI Taxonomy" id="349934"/>
    <lineage>
        <taxon>Bacteria</taxon>
        <taxon>Bacillati</taxon>
        <taxon>Actinomycetota</taxon>
        <taxon>Actinomycetes</taxon>
        <taxon>Propionibacteriales</taxon>
        <taxon>Propionibacteriaceae</taxon>
        <taxon>Brooklawnia</taxon>
    </lineage>
</organism>
<comment type="similarity">
    <text evidence="2">Belongs to the ABC transporter superfamily.</text>
</comment>
<dbReference type="Pfam" id="PF00005">
    <property type="entry name" value="ABC_tran"/>
    <property type="match status" value="2"/>
</dbReference>
<dbReference type="PROSITE" id="PS50893">
    <property type="entry name" value="ABC_TRANSPORTER_2"/>
    <property type="match status" value="2"/>
</dbReference>
<dbReference type="InterPro" id="IPR003439">
    <property type="entry name" value="ABC_transporter-like_ATP-bd"/>
</dbReference>
<comment type="subcellular location">
    <subcellularLocation>
        <location evidence="1">Cell membrane</location>
        <topology evidence="1">Peripheral membrane protein</topology>
    </subcellularLocation>
</comment>
<evidence type="ECO:0000256" key="4">
    <source>
        <dbReference type="ARBA" id="ARBA00022475"/>
    </source>
</evidence>
<evidence type="ECO:0000256" key="8">
    <source>
        <dbReference type="SAM" id="MobiDB-lite"/>
    </source>
</evidence>
<evidence type="ECO:0000259" key="9">
    <source>
        <dbReference type="PROSITE" id="PS50893"/>
    </source>
</evidence>
<evidence type="ECO:0000313" key="11">
    <source>
        <dbReference type="Proteomes" id="UP000749311"/>
    </source>
</evidence>
<dbReference type="NCBIfam" id="TIGR01727">
    <property type="entry name" value="oligo_HPY"/>
    <property type="match status" value="2"/>
</dbReference>
<keyword evidence="11" id="KW-1185">Reference proteome</keyword>
<feature type="region of interest" description="Disordered" evidence="8">
    <location>
        <begin position="1"/>
        <end position="22"/>
    </location>
</feature>
<dbReference type="PANTHER" id="PTHR43297">
    <property type="entry name" value="OLIGOPEPTIDE TRANSPORT ATP-BINDING PROTEIN APPD"/>
    <property type="match status" value="1"/>
</dbReference>
<evidence type="ECO:0000256" key="5">
    <source>
        <dbReference type="ARBA" id="ARBA00022741"/>
    </source>
</evidence>
<sequence>MTMTSLISDPPLASDPAQPDIPPDAVASLRDLKVCLSRRGQQSEILHGIDLDVGRGEILGIVGESGSGKSVMAMSMLGLLPASSHPRITGRLNVVGLDMLRAPADQIRAARQERLGVVFQDPMTSLNPTMLVGKQIVEKAGDQKTAIELMRSVGIPQPERRFTAFPHQLSGGLRQRIMIAMALAGRPELVIADEPTTALDVTVQAQVLKLINSMRDELGCSVVMITHDLGVAAQVANRIAVMYRGRIVEIGSTEQVLNQPRHPYTLGLLGSRLSLTSDRNRKLWALPIESTHPAENGGCPFASRCVAVTDDCQAGIPSLESFGAGQTGAVDHRVACFKASTLDIAELASEEQPLLESLPPVTAGMPLLTASDVHCTFKVRDHRGRRAHLAALRGVGLNLQPGESIAIVGESGSGKSTLLRIAGGLEKQYTGNVHDPGGTAIQMVFQDAGSSLTPWLTAREMLYERLKDKLTKDEKEARAHEIMDRVGLPDEILGARPSEMSGGQRQRVALARATIVPPKILLCDEPTSALDVSVAANVLNLINQLRRDLGLAVLFVTHDLAVARIISDRIAVMYLGQIVEMGQATDVIANPRHPYTRSLVDAVPQPGVEVTPLQGEPASPLEPPAGCAFHPRCPIATSECSALSISPQLTAVNQRSSSDPLRHEVACIREGER</sequence>
<gene>
    <name evidence="10" type="ORF">FB473_000313</name>
</gene>
<accession>A0ABX0SB89</accession>
<keyword evidence="5" id="KW-0547">Nucleotide-binding</keyword>
<evidence type="ECO:0000256" key="6">
    <source>
        <dbReference type="ARBA" id="ARBA00022840"/>
    </source>
</evidence>
<feature type="domain" description="ABC transporter" evidence="9">
    <location>
        <begin position="368"/>
        <end position="600"/>
    </location>
</feature>
<keyword evidence="3" id="KW-0813">Transport</keyword>
<evidence type="ECO:0000313" key="10">
    <source>
        <dbReference type="EMBL" id="NIH55668.1"/>
    </source>
</evidence>
<dbReference type="Pfam" id="PF08352">
    <property type="entry name" value="oligo_HPY"/>
    <property type="match status" value="2"/>
</dbReference>
<dbReference type="InterPro" id="IPR013563">
    <property type="entry name" value="Oligopep_ABC_C"/>
</dbReference>
<comment type="caution">
    <text evidence="10">The sequence shown here is derived from an EMBL/GenBank/DDBJ whole genome shotgun (WGS) entry which is preliminary data.</text>
</comment>
<dbReference type="Proteomes" id="UP000749311">
    <property type="component" value="Unassembled WGS sequence"/>
</dbReference>
<dbReference type="NCBIfam" id="NF008453">
    <property type="entry name" value="PRK11308.1"/>
    <property type="match status" value="2"/>
</dbReference>
<dbReference type="InterPro" id="IPR050388">
    <property type="entry name" value="ABC_Ni/Peptide_Import"/>
</dbReference>
<keyword evidence="7" id="KW-0472">Membrane</keyword>
<reference evidence="10 11" key="1">
    <citation type="submission" date="2020-02" db="EMBL/GenBank/DDBJ databases">
        <title>Sequencing the genomes of 1000 actinobacteria strains.</title>
        <authorList>
            <person name="Klenk H.-P."/>
        </authorList>
    </citation>
    <scope>NUCLEOTIDE SEQUENCE [LARGE SCALE GENOMIC DNA]</scope>
    <source>
        <strain evidence="10 11">DSM 19609</strain>
    </source>
</reference>
<feature type="domain" description="ABC transporter" evidence="9">
    <location>
        <begin position="29"/>
        <end position="269"/>
    </location>
</feature>
<dbReference type="SMART" id="SM00382">
    <property type="entry name" value="AAA"/>
    <property type="match status" value="2"/>
</dbReference>
<dbReference type="CDD" id="cd03257">
    <property type="entry name" value="ABC_NikE_OppD_transporters"/>
    <property type="match status" value="2"/>
</dbReference>
<dbReference type="PANTHER" id="PTHR43297:SF2">
    <property type="entry name" value="DIPEPTIDE TRANSPORT ATP-BINDING PROTEIN DPPD"/>
    <property type="match status" value="1"/>
</dbReference>
<name>A0ABX0SB89_9ACTN</name>
<keyword evidence="4" id="KW-1003">Cell membrane</keyword>
<dbReference type="InterPro" id="IPR017871">
    <property type="entry name" value="ABC_transporter-like_CS"/>
</dbReference>
<dbReference type="InterPro" id="IPR027417">
    <property type="entry name" value="P-loop_NTPase"/>
</dbReference>
<evidence type="ECO:0000256" key="1">
    <source>
        <dbReference type="ARBA" id="ARBA00004202"/>
    </source>
</evidence>
<dbReference type="EMBL" id="JAAMOZ010000001">
    <property type="protein sequence ID" value="NIH55668.1"/>
    <property type="molecule type" value="Genomic_DNA"/>
</dbReference>
<dbReference type="RefSeq" id="WP_208390396.1">
    <property type="nucleotide sequence ID" value="NZ_BAAAOO010000012.1"/>
</dbReference>
<dbReference type="InterPro" id="IPR003593">
    <property type="entry name" value="AAA+_ATPase"/>
</dbReference>